<dbReference type="EMBL" id="JAEEGA010000001">
    <property type="protein sequence ID" value="MBP1039463.1"/>
    <property type="molecule type" value="Genomic_DNA"/>
</dbReference>
<dbReference type="Proteomes" id="UP000674938">
    <property type="component" value="Unassembled WGS sequence"/>
</dbReference>
<feature type="transmembrane region" description="Helical" evidence="2">
    <location>
        <begin position="324"/>
        <end position="346"/>
    </location>
</feature>
<feature type="domain" description="WxL Interacting Protein host binding" evidence="4">
    <location>
        <begin position="171"/>
        <end position="312"/>
    </location>
</feature>
<keyword evidence="2" id="KW-0472">Membrane</keyword>
<keyword evidence="2" id="KW-0812">Transmembrane</keyword>
<dbReference type="Pfam" id="PF06030">
    <property type="entry name" value="WxLIP_PGBD"/>
    <property type="match status" value="1"/>
</dbReference>
<reference evidence="5" key="1">
    <citation type="submission" date="2020-12" db="EMBL/GenBank/DDBJ databases">
        <title>Vagococcus allomyrinae sp. nov. and Enterococcus lavae sp. nov., isolated from the larvae of Allomyrina dichotoma.</title>
        <authorList>
            <person name="Lee S.D."/>
        </authorList>
    </citation>
    <scope>NUCLEOTIDE SEQUENCE</scope>
    <source>
        <strain evidence="5">BWB3-3</strain>
    </source>
</reference>
<evidence type="ECO:0000259" key="3">
    <source>
        <dbReference type="Pfam" id="PF06030"/>
    </source>
</evidence>
<evidence type="ECO:0000313" key="6">
    <source>
        <dbReference type="Proteomes" id="UP000674938"/>
    </source>
</evidence>
<organism evidence="5 6">
    <name type="scientific">Vagococcus allomyrinae</name>
    <dbReference type="NCBI Taxonomy" id="2794353"/>
    <lineage>
        <taxon>Bacteria</taxon>
        <taxon>Bacillati</taxon>
        <taxon>Bacillota</taxon>
        <taxon>Bacilli</taxon>
        <taxon>Lactobacillales</taxon>
        <taxon>Enterococcaceae</taxon>
        <taxon>Vagococcus</taxon>
    </lineage>
</organism>
<dbReference type="Pfam" id="PF11797">
    <property type="entry name" value="WxLIP_HBD"/>
    <property type="match status" value="1"/>
</dbReference>
<feature type="region of interest" description="Disordered" evidence="1">
    <location>
        <begin position="351"/>
        <end position="383"/>
    </location>
</feature>
<feature type="domain" description="WxL Interacting Protein peptidoglycan binding" evidence="3">
    <location>
        <begin position="41"/>
        <end position="158"/>
    </location>
</feature>
<gene>
    <name evidence="5" type="ORF">I6N95_00445</name>
</gene>
<dbReference type="RefSeq" id="WP_209524368.1">
    <property type="nucleotide sequence ID" value="NZ_JAEEGA010000001.1"/>
</dbReference>
<evidence type="ECO:0000256" key="1">
    <source>
        <dbReference type="SAM" id="MobiDB-lite"/>
    </source>
</evidence>
<protein>
    <submittedName>
        <fullName evidence="5">DUF916 and DUF3324 domain-containing protein</fullName>
    </submittedName>
</protein>
<keyword evidence="2" id="KW-1133">Transmembrane helix</keyword>
<dbReference type="InterPro" id="IPR010317">
    <property type="entry name" value="WxLIP_PGBD"/>
</dbReference>
<comment type="caution">
    <text evidence="5">The sequence shown here is derived from an EMBL/GenBank/DDBJ whole genome shotgun (WGS) entry which is preliminary data.</text>
</comment>
<proteinExistence type="predicted"/>
<dbReference type="InterPro" id="IPR021759">
    <property type="entry name" value="WxLIP_HBD"/>
</dbReference>
<keyword evidence="6" id="KW-1185">Reference proteome</keyword>
<sequence length="383" mass="42414">MSKKAINQVKVLIGIFLLTMGLSGTKVFAADEQGKKSNVGVSAVIPDNQIDKEKTYFDLLMKPGQEQELEVNLSNSSDEDLTVEVTANSAFTNDNGVIDYSPVKLDPDPTLKYPFSTISETTKEVLVPAKSKAVAKIKINMPAESYTGVIAGGIHVTEKDKADKTEEGGGGVQIKNKFVYVVGVQLRTEESLEGLKGDLELDKKKIIPTQVNYRNYLGINLQNTQPVYIRDLEVDAKIYRGNSEEVLHQTKTQNMKMAPNSNFNFGVDWENKPFQGGNYKAVVTAKSIDYGEEWSWTEEFTIDADLAKKLNEKAVELDDDNTQLIIMIGIGLGVLLLIIIILIIVLNNRKQEKKRKARNARKKKSSSSKSGSSKSSSSRKSRK</sequence>
<feature type="compositionally biased region" description="Basic residues" evidence="1">
    <location>
        <begin position="351"/>
        <end position="366"/>
    </location>
</feature>
<name>A0A940SUL3_9ENTE</name>
<evidence type="ECO:0000259" key="4">
    <source>
        <dbReference type="Pfam" id="PF11797"/>
    </source>
</evidence>
<evidence type="ECO:0000256" key="2">
    <source>
        <dbReference type="SAM" id="Phobius"/>
    </source>
</evidence>
<accession>A0A940SUL3</accession>
<evidence type="ECO:0000313" key="5">
    <source>
        <dbReference type="EMBL" id="MBP1039463.1"/>
    </source>
</evidence>
<dbReference type="AlphaFoldDB" id="A0A940SUL3"/>
<feature type="compositionally biased region" description="Low complexity" evidence="1">
    <location>
        <begin position="367"/>
        <end position="376"/>
    </location>
</feature>